<name>A0A6B0S8R5_9CETA</name>
<dbReference type="AlphaFoldDB" id="A0A6B0S8R5"/>
<accession>A0A6B0S8R5</accession>
<proteinExistence type="predicted"/>
<sequence>MGAAATGRGGKQAKQGPHMGTVQATERPRNGQATRKTSSGPPGMPAGQSGVPQPHQVQRRSRVHSSHLSVLGRSLFRLVQLEGSSPGDTLSSEVAQPMPTKHHRLGLGRGQA</sequence>
<feature type="compositionally biased region" description="Polar residues" evidence="1">
    <location>
        <begin position="83"/>
        <end position="94"/>
    </location>
</feature>
<dbReference type="Proteomes" id="UP000322234">
    <property type="component" value="Unassembled WGS sequence"/>
</dbReference>
<feature type="region of interest" description="Disordered" evidence="1">
    <location>
        <begin position="83"/>
        <end position="112"/>
    </location>
</feature>
<gene>
    <name evidence="2" type="ORF">E5288_WYG008413</name>
</gene>
<comment type="caution">
    <text evidence="2">The sequence shown here is derived from an EMBL/GenBank/DDBJ whole genome shotgun (WGS) entry which is preliminary data.</text>
</comment>
<evidence type="ECO:0000256" key="1">
    <source>
        <dbReference type="SAM" id="MobiDB-lite"/>
    </source>
</evidence>
<evidence type="ECO:0000313" key="3">
    <source>
        <dbReference type="Proteomes" id="UP000322234"/>
    </source>
</evidence>
<reference evidence="2" key="1">
    <citation type="submission" date="2019-10" db="EMBL/GenBank/DDBJ databases">
        <title>The sequence and de novo assembly of the wild yak genome.</title>
        <authorList>
            <person name="Liu Y."/>
        </authorList>
    </citation>
    <scope>NUCLEOTIDE SEQUENCE [LARGE SCALE GENOMIC DNA]</scope>
    <source>
        <strain evidence="2">WY2019</strain>
    </source>
</reference>
<dbReference type="EMBL" id="VBQZ03000348">
    <property type="protein sequence ID" value="MXQ99108.1"/>
    <property type="molecule type" value="Genomic_DNA"/>
</dbReference>
<evidence type="ECO:0000313" key="2">
    <source>
        <dbReference type="EMBL" id="MXQ99108.1"/>
    </source>
</evidence>
<organism evidence="2 3">
    <name type="scientific">Bos mutus</name>
    <name type="common">wild yak</name>
    <dbReference type="NCBI Taxonomy" id="72004"/>
    <lineage>
        <taxon>Eukaryota</taxon>
        <taxon>Metazoa</taxon>
        <taxon>Chordata</taxon>
        <taxon>Craniata</taxon>
        <taxon>Vertebrata</taxon>
        <taxon>Euteleostomi</taxon>
        <taxon>Mammalia</taxon>
        <taxon>Eutheria</taxon>
        <taxon>Laurasiatheria</taxon>
        <taxon>Artiodactyla</taxon>
        <taxon>Ruminantia</taxon>
        <taxon>Pecora</taxon>
        <taxon>Bovidae</taxon>
        <taxon>Bovinae</taxon>
        <taxon>Bos</taxon>
    </lineage>
</organism>
<protein>
    <submittedName>
        <fullName evidence="2">Uncharacterized protein</fullName>
    </submittedName>
</protein>
<feature type="compositionally biased region" description="Polar residues" evidence="1">
    <location>
        <begin position="31"/>
        <end position="40"/>
    </location>
</feature>
<feature type="region of interest" description="Disordered" evidence="1">
    <location>
        <begin position="1"/>
        <end position="66"/>
    </location>
</feature>
<keyword evidence="3" id="KW-1185">Reference proteome</keyword>